<dbReference type="EMBL" id="JADDXF010000560">
    <property type="protein sequence ID" value="MBE8432356.1"/>
    <property type="molecule type" value="Genomic_DNA"/>
</dbReference>
<reference evidence="2" key="1">
    <citation type="submission" date="2020-10" db="EMBL/GenBank/DDBJ databases">
        <title>New Zealand Leptospira genomics.</title>
        <authorList>
            <person name="Wilkinson D.A."/>
            <person name="Nisa S."/>
            <person name="Moinet M."/>
            <person name="Benschop J."/>
        </authorList>
    </citation>
    <scope>NUCLEOTIDE SEQUENCE</scope>
    <source>
        <strain evidence="2">ESR8</strain>
    </source>
</reference>
<protein>
    <submittedName>
        <fullName evidence="2">HDOD domain-containing protein</fullName>
    </submittedName>
</protein>
<dbReference type="SUPFAM" id="SSF109604">
    <property type="entry name" value="HD-domain/PDEase-like"/>
    <property type="match status" value="1"/>
</dbReference>
<comment type="caution">
    <text evidence="2">The sequence shown here is derived from an EMBL/GenBank/DDBJ whole genome shotgun (WGS) entry which is preliminary data.</text>
</comment>
<dbReference type="InterPro" id="IPR013976">
    <property type="entry name" value="HDOD"/>
</dbReference>
<proteinExistence type="predicted"/>
<dbReference type="RefSeq" id="WP_193826074.1">
    <property type="nucleotide sequence ID" value="NZ_JADDXF010000560.1"/>
</dbReference>
<organism evidence="2 3">
    <name type="scientific">Leptospira interrogans serovar Pomona</name>
    <dbReference type="NCBI Taxonomy" id="44276"/>
    <lineage>
        <taxon>Bacteria</taxon>
        <taxon>Pseudomonadati</taxon>
        <taxon>Spirochaetota</taxon>
        <taxon>Spirochaetia</taxon>
        <taxon>Leptospirales</taxon>
        <taxon>Leptospiraceae</taxon>
        <taxon>Leptospira</taxon>
    </lineage>
</organism>
<dbReference type="PROSITE" id="PS51833">
    <property type="entry name" value="HDOD"/>
    <property type="match status" value="1"/>
</dbReference>
<gene>
    <name evidence="2" type="ORF">IQB77_21870</name>
</gene>
<dbReference type="Proteomes" id="UP000644282">
    <property type="component" value="Unassembled WGS sequence"/>
</dbReference>
<dbReference type="Pfam" id="PF08668">
    <property type="entry name" value="HDOD"/>
    <property type="match status" value="1"/>
</dbReference>
<evidence type="ECO:0000313" key="2">
    <source>
        <dbReference type="EMBL" id="MBE8432356.1"/>
    </source>
</evidence>
<dbReference type="PANTHER" id="PTHR33525:SF3">
    <property type="entry name" value="RIBONUCLEASE Y"/>
    <property type="match status" value="1"/>
</dbReference>
<sequence>ALSANILKLANSAAFIRANKVETLDRAIQLIGLKELYQLLFSLGTKQILEDKFPAFLSIWEKSNQCAFYCKLIASKTELPKDTVSNLMSAALLHDIGEIILISLEERTMKNIGKISASKEIASAVSMEDATLGITHTKVGALISEKWNFPDLYTKAMEFHRPLTVEEEY</sequence>
<evidence type="ECO:0000313" key="3">
    <source>
        <dbReference type="Proteomes" id="UP000644282"/>
    </source>
</evidence>
<feature type="non-terminal residue" evidence="2">
    <location>
        <position position="169"/>
    </location>
</feature>
<dbReference type="Gene3D" id="1.10.3210.10">
    <property type="entry name" value="Hypothetical protein af1432"/>
    <property type="match status" value="1"/>
</dbReference>
<name>A0AA40WFG2_LEPIR</name>
<accession>A0AA40WFG2</accession>
<dbReference type="InterPro" id="IPR052340">
    <property type="entry name" value="RNase_Y/CdgJ"/>
</dbReference>
<feature type="non-terminal residue" evidence="2">
    <location>
        <position position="1"/>
    </location>
</feature>
<dbReference type="AlphaFoldDB" id="A0AA40WFG2"/>
<feature type="domain" description="HDOD" evidence="1">
    <location>
        <begin position="1"/>
        <end position="163"/>
    </location>
</feature>
<evidence type="ECO:0000259" key="1">
    <source>
        <dbReference type="PROSITE" id="PS51833"/>
    </source>
</evidence>
<dbReference type="PANTHER" id="PTHR33525">
    <property type="match status" value="1"/>
</dbReference>